<sequence>MMKQITFCRVLIALAVAGVATSCQQKKEEQKETTYTVHAAPEWTTLFTRSQGWFGADGIYSIPLKGSDAGASGDTVLFVFSDTMFGQAGDTSQSGAPGLAMINNSVMLLTGNEPQEGNAKFIVGKNTTSVFLPSTPKAQPGDYYWLGDGVVDHAAGDSLYIFGYLIHNTNDGSKFPFRHVGTTLLIYPPHTTDFSKSKQVDLPLVSPSDDPAATAFGAGVYANTQASGAPDPDGYLYIYGVRGTNNKELMAARTRAGTLAKFSAWEFKTSSGWSKDLQSATALADSVSNEMSVSAIGNGQYALIYQLGGIFSEICMQIGSSPVGPFGPRKVIWNTSPELTEKDLFTYNAKAHPALSKPGELLISYNINSFNFLEQLKKTPNFYHPRFIKIVFDKK</sequence>
<evidence type="ECO:0000313" key="2">
    <source>
        <dbReference type="EMBL" id="MBT1707376.1"/>
    </source>
</evidence>
<evidence type="ECO:0000313" key="3">
    <source>
        <dbReference type="Proteomes" id="UP001319080"/>
    </source>
</evidence>
<dbReference type="PROSITE" id="PS51257">
    <property type="entry name" value="PROKAR_LIPOPROTEIN"/>
    <property type="match status" value="1"/>
</dbReference>
<dbReference type="EMBL" id="JAHESE010000002">
    <property type="protein sequence ID" value="MBT1707376.1"/>
    <property type="molecule type" value="Genomic_DNA"/>
</dbReference>
<organism evidence="2 3">
    <name type="scientific">Dawidia cretensis</name>
    <dbReference type="NCBI Taxonomy" id="2782350"/>
    <lineage>
        <taxon>Bacteria</taxon>
        <taxon>Pseudomonadati</taxon>
        <taxon>Bacteroidota</taxon>
        <taxon>Cytophagia</taxon>
        <taxon>Cytophagales</taxon>
        <taxon>Chryseotaleaceae</taxon>
        <taxon>Dawidia</taxon>
    </lineage>
</organism>
<feature type="signal peptide" evidence="1">
    <location>
        <begin position="1"/>
        <end position="22"/>
    </location>
</feature>
<reference evidence="2 3" key="1">
    <citation type="submission" date="2021-05" db="EMBL/GenBank/DDBJ databases">
        <title>A Polyphasic approach of four new species of the genus Ohtaekwangia: Ohtaekwangia histidinii sp. nov., Ohtaekwangia cretensis sp. nov., Ohtaekwangia indiensis sp. nov., Ohtaekwangia reichenbachii sp. nov. from diverse environment.</title>
        <authorList>
            <person name="Octaviana S."/>
        </authorList>
    </citation>
    <scope>NUCLEOTIDE SEQUENCE [LARGE SCALE GENOMIC DNA]</scope>
    <source>
        <strain evidence="2 3">PWU5</strain>
    </source>
</reference>
<accession>A0AAP2DUB5</accession>
<dbReference type="AlphaFoldDB" id="A0AAP2DUB5"/>
<proteinExistence type="predicted"/>
<protein>
    <submittedName>
        <fullName evidence="2">DUF4185 domain-containing protein</fullName>
    </submittedName>
</protein>
<name>A0AAP2DUB5_9BACT</name>
<feature type="chain" id="PRO_5042997687" evidence="1">
    <location>
        <begin position="23"/>
        <end position="395"/>
    </location>
</feature>
<comment type="caution">
    <text evidence="2">The sequence shown here is derived from an EMBL/GenBank/DDBJ whole genome shotgun (WGS) entry which is preliminary data.</text>
</comment>
<dbReference type="RefSeq" id="WP_254082966.1">
    <property type="nucleotide sequence ID" value="NZ_JAHESE010000002.1"/>
</dbReference>
<dbReference type="Proteomes" id="UP001319080">
    <property type="component" value="Unassembled WGS sequence"/>
</dbReference>
<evidence type="ECO:0000256" key="1">
    <source>
        <dbReference type="SAM" id="SignalP"/>
    </source>
</evidence>
<gene>
    <name evidence="2" type="ORF">KK062_04040</name>
</gene>
<keyword evidence="3" id="KW-1185">Reference proteome</keyword>
<keyword evidence="1" id="KW-0732">Signal</keyword>